<reference evidence="2 3" key="1">
    <citation type="submission" date="2016-11" db="EMBL/GenBank/DDBJ databases">
        <title>Genome sequencing of Zhihengliuella aestuarii B18 antagonistic to Plasmodiophora brassicae.</title>
        <authorList>
            <person name="Luo Y."/>
        </authorList>
    </citation>
    <scope>NUCLEOTIDE SEQUENCE [LARGE SCALE GENOMIC DNA]</scope>
    <source>
        <strain evidence="2 3">B18</strain>
    </source>
</reference>
<dbReference type="PIRSF" id="PIRSF006402">
    <property type="entry name" value="UCP006402_thioredoxin"/>
    <property type="match status" value="1"/>
</dbReference>
<keyword evidence="3" id="KW-1185">Reference proteome</keyword>
<protein>
    <recommendedName>
        <fullName evidence="1">Spermatogenesis-associated protein 20-like TRX domain-containing protein</fullName>
    </recommendedName>
</protein>
<dbReference type="SUPFAM" id="SSF48208">
    <property type="entry name" value="Six-hairpin glycosidases"/>
    <property type="match status" value="1"/>
</dbReference>
<organism evidence="2 3">
    <name type="scientific">Neomicrococcus aestuarii</name>
    <dbReference type="NCBI Taxonomy" id="556325"/>
    <lineage>
        <taxon>Bacteria</taxon>
        <taxon>Bacillati</taxon>
        <taxon>Actinomycetota</taxon>
        <taxon>Actinomycetes</taxon>
        <taxon>Micrococcales</taxon>
        <taxon>Micrococcaceae</taxon>
        <taxon>Neomicrococcus</taxon>
    </lineage>
</organism>
<accession>A0A1L2ZN18</accession>
<evidence type="ECO:0000313" key="3">
    <source>
        <dbReference type="Proteomes" id="UP000183530"/>
    </source>
</evidence>
<dbReference type="EMBL" id="CP018135">
    <property type="protein sequence ID" value="APF40516.1"/>
    <property type="molecule type" value="Genomic_DNA"/>
</dbReference>
<dbReference type="PANTHER" id="PTHR42899">
    <property type="entry name" value="SPERMATOGENESIS-ASSOCIATED PROTEIN 20"/>
    <property type="match status" value="1"/>
</dbReference>
<gene>
    <name evidence="2" type="ORF">BHE16_05200</name>
</gene>
<dbReference type="SUPFAM" id="SSF52833">
    <property type="entry name" value="Thioredoxin-like"/>
    <property type="match status" value="1"/>
</dbReference>
<dbReference type="GO" id="GO:0005975">
    <property type="term" value="P:carbohydrate metabolic process"/>
    <property type="evidence" value="ECO:0007669"/>
    <property type="project" value="InterPro"/>
</dbReference>
<dbReference type="InterPro" id="IPR036249">
    <property type="entry name" value="Thioredoxin-like_sf"/>
</dbReference>
<feature type="domain" description="Spermatogenesis-associated protein 20-like TRX" evidence="1">
    <location>
        <begin position="3"/>
        <end position="163"/>
    </location>
</feature>
<dbReference type="InterPro" id="IPR008928">
    <property type="entry name" value="6-hairpin_glycosidase_sf"/>
</dbReference>
<name>A0A1L2ZN18_9MICC</name>
<proteinExistence type="predicted"/>
<sequence length="804" mass="88263">MSNQLGGAASSYLRQHAHQPVHWQVFGDDAFEEAERRDVPVFLSVGYAACHWCHVMAHETFDDPVIAGFLNQNFVSIKVDREERPDVDSVYMAATQLLTGQGGWPMSVFLMPDGRAFHAGTYFPPEPRQGLPSFRQLIQGVHDTWVTNREGVEQFAGQLAQRLEQVNDAEAQLSNRVTEDSTDADKTMHLALNVLTRQEARTGGFGQAPKFPPHSALEFLTALGSTVEGDRTPLGRTLLDRTLRVMALSGLHDHVAGGFARYCVDEQWLVPHFEKMLYDNAQLLRHYAHASHLASVPADRELFKRTAQLMVSWLADELLTPEGAFASSLDADTVLENAEHHEGATYVWTRAELEHLTDFNGPLKTLLVGGSVHAPQRGSMMFADTAGNEELTLAFSRVPEDQDWSAWDQARPVFEQNRAKRPQPAKDDKVVASWNGLMVRSLAETADLLGGENTEHAELARTLAINAATFLWNTHVATDTNYQELTVLRVSYNGATDNAREGLLEDYAGLALGFQAVAAVTNDHSWTEKANEILDASLEKFVSTNQGTTLVRDSTQDPHATADQAVLNARNGSSGVVILEDATPSGTALLALALAQRASPADEATLVHLLNHTDFVAARAPGSAGMALSARWKTRGGTVREIHIAGGSEEERRAARRVALLSGAVITPTPSTDGTRGEYAAGPAGDVRIYICQNYSCMAPLITVQELTTQLQIEGSMTTFSSSATWGRMKNSYEHLKSLGWVDAEGRLYGLTYEEICERDPNELVFPPFVLSEEDLRKADEEIARQIAEGRLVNNEIVRGPDEE</sequence>
<dbReference type="InterPro" id="IPR024705">
    <property type="entry name" value="Ssp411"/>
</dbReference>
<dbReference type="RefSeq" id="WP_071893993.1">
    <property type="nucleotide sequence ID" value="NZ_CP018135.1"/>
</dbReference>
<evidence type="ECO:0000313" key="2">
    <source>
        <dbReference type="EMBL" id="APF40516.1"/>
    </source>
</evidence>
<dbReference type="STRING" id="556325.BHE16_05200"/>
<dbReference type="Pfam" id="PF03190">
    <property type="entry name" value="Thioredox_DsbH"/>
    <property type="match status" value="1"/>
</dbReference>
<dbReference type="Gene3D" id="3.40.30.10">
    <property type="entry name" value="Glutaredoxin"/>
    <property type="match status" value="1"/>
</dbReference>
<dbReference type="Proteomes" id="UP000183530">
    <property type="component" value="Chromosome"/>
</dbReference>
<dbReference type="AlphaFoldDB" id="A0A1L2ZN18"/>
<dbReference type="InterPro" id="IPR004879">
    <property type="entry name" value="Ssp411-like_TRX"/>
</dbReference>
<dbReference type="KEGG" id="nae:BHE16_05200"/>
<dbReference type="PANTHER" id="PTHR42899:SF1">
    <property type="entry name" value="SPERMATOGENESIS-ASSOCIATED PROTEIN 20"/>
    <property type="match status" value="1"/>
</dbReference>
<dbReference type="CDD" id="cd02955">
    <property type="entry name" value="SSP411"/>
    <property type="match status" value="1"/>
</dbReference>
<evidence type="ECO:0000259" key="1">
    <source>
        <dbReference type="Pfam" id="PF03190"/>
    </source>
</evidence>
<dbReference type="OrthoDB" id="9762614at2"/>